<dbReference type="PANTHER" id="PTHR34129">
    <property type="entry name" value="BLR1139 PROTEIN"/>
    <property type="match status" value="1"/>
</dbReference>
<protein>
    <submittedName>
        <fullName evidence="1">DUF952 domain-containing protein</fullName>
    </submittedName>
</protein>
<dbReference type="PANTHER" id="PTHR34129:SF1">
    <property type="entry name" value="DUF952 DOMAIN-CONTAINING PROTEIN"/>
    <property type="match status" value="1"/>
</dbReference>
<sequence length="120" mass="14096">MNKEFYKILTPEEWERASETGIIETDLDIKDGFIHLSTSRQLAATLAFYFADQDRVILLQPNYEAVKDKLKYETTKPEDRRQSTFPHLYGELKANQIVKMWSLERGAFKLPDEILLQLEN</sequence>
<evidence type="ECO:0000313" key="1">
    <source>
        <dbReference type="EMBL" id="MBL6903126.1"/>
    </source>
</evidence>
<dbReference type="Pfam" id="PF06108">
    <property type="entry name" value="DUF952"/>
    <property type="match status" value="1"/>
</dbReference>
<gene>
    <name evidence="1" type="ORF">ISR29_02885</name>
</gene>
<reference evidence="1" key="1">
    <citation type="submission" date="2020-10" db="EMBL/GenBank/DDBJ databases">
        <title>Microbiome of the Black Sea water column analyzed by genome centric metagenomics.</title>
        <authorList>
            <person name="Cabello-Yeves P.J."/>
            <person name="Callieri C."/>
            <person name="Picazo A."/>
            <person name="Mehrshad M."/>
            <person name="Haro-Moreno J.M."/>
            <person name="Roda-Garcia J."/>
            <person name="Dzembekova N."/>
            <person name="Slabakova V."/>
            <person name="Slabakova N."/>
            <person name="Moncheva S."/>
            <person name="Rodriguez-Valera F."/>
        </authorList>
    </citation>
    <scope>NUCLEOTIDE SEQUENCE</scope>
    <source>
        <strain evidence="1">BS30m-G43</strain>
    </source>
</reference>
<evidence type="ECO:0000313" key="2">
    <source>
        <dbReference type="Proteomes" id="UP000705230"/>
    </source>
</evidence>
<organism evidence="1 2">
    <name type="scientific">SAR86 cluster bacterium</name>
    <dbReference type="NCBI Taxonomy" id="2030880"/>
    <lineage>
        <taxon>Bacteria</taxon>
        <taxon>Pseudomonadati</taxon>
        <taxon>Pseudomonadota</taxon>
        <taxon>Gammaproteobacteria</taxon>
        <taxon>SAR86 cluster</taxon>
    </lineage>
</organism>
<dbReference type="Gene3D" id="3.20.170.20">
    <property type="entry name" value="Protein of unknown function DUF952"/>
    <property type="match status" value="1"/>
</dbReference>
<dbReference type="EMBL" id="JADHSG010000003">
    <property type="protein sequence ID" value="MBL6903126.1"/>
    <property type="molecule type" value="Genomic_DNA"/>
</dbReference>
<dbReference type="InterPro" id="IPR009297">
    <property type="entry name" value="DUF952"/>
</dbReference>
<dbReference type="Proteomes" id="UP000705230">
    <property type="component" value="Unassembled WGS sequence"/>
</dbReference>
<comment type="caution">
    <text evidence="1">The sequence shown here is derived from an EMBL/GenBank/DDBJ whole genome shotgun (WGS) entry which is preliminary data.</text>
</comment>
<dbReference type="AlphaFoldDB" id="A0A937J5Q3"/>
<dbReference type="SUPFAM" id="SSF56399">
    <property type="entry name" value="ADP-ribosylation"/>
    <property type="match status" value="1"/>
</dbReference>
<proteinExistence type="predicted"/>
<name>A0A937J5Q3_9GAMM</name>
<accession>A0A937J5Q3</accession>